<dbReference type="PANTHER" id="PTHR24023">
    <property type="entry name" value="COLLAGEN ALPHA"/>
    <property type="match status" value="1"/>
</dbReference>
<evidence type="ECO:0000256" key="1">
    <source>
        <dbReference type="SAM" id="MobiDB-lite"/>
    </source>
</evidence>
<feature type="compositionally biased region" description="Polar residues" evidence="1">
    <location>
        <begin position="1"/>
        <end position="10"/>
    </location>
</feature>
<dbReference type="GO" id="GO:0031012">
    <property type="term" value="C:extracellular matrix"/>
    <property type="evidence" value="ECO:0007669"/>
    <property type="project" value="TreeGrafter"/>
</dbReference>
<reference evidence="2 3" key="1">
    <citation type="journal article" date="2013" name="PLoS Genet.">
        <title>Expanding the Marine Virosphere Using Metagenomics.</title>
        <authorList>
            <person name="Mizuno C.M."/>
            <person name="Rodriguez-Valera F."/>
            <person name="Kimes N.E."/>
            <person name="Ghai R."/>
        </authorList>
    </citation>
    <scope>NUCLEOTIDE SEQUENCE [LARGE SCALE GENOMIC DNA]</scope>
    <source>
        <strain evidence="2">UvMED-CGR-U-MedDCM-OCT-S38-C3</strain>
    </source>
</reference>
<dbReference type="Pfam" id="PF03382">
    <property type="entry name" value="DUF285"/>
    <property type="match status" value="1"/>
</dbReference>
<feature type="compositionally biased region" description="Pro residues" evidence="1">
    <location>
        <begin position="266"/>
        <end position="275"/>
    </location>
</feature>
<feature type="region of interest" description="Disordered" evidence="1">
    <location>
        <begin position="158"/>
        <end position="291"/>
    </location>
</feature>
<sequence>MPRQYDSNDVNPFEDLGPLQFPPTDENSPDDGSLIYIHGNTTYIWDGEKWTASTSGPRLVDLTWDPNSGGGWLLNNAGADVWFASVNEVDAGLMTPDILGRIEALELHGGAQGIVIKGRLDSVGPPDPSLAISVGDAYLDTNGDLWVCTEELEFVNVGMVQGPPGPQGPAGPQGPRGYDGENGLDGEPGRDGTPGAQGPPGAPGRDGQPGAQGEQGPQGEKGERGWEGATGPQGEEGPVGPQGPKGDRGDVGPEGPVVGVEGPEGPVGPPGPEGPEGPDGPQGPPGTSFANLKGVVATEHDLPADPTQWDMYLVESADKYTIWDGEKWRYVAAGGSVEDAPGDSKPYVRYNMDWREGVLDAPDDGKGYVRYQQGWASLEAVGLPYLIGTDKTGLARSVRKAGPFTNTKDMGPEIELIDGNGNYSNVKIGGSGGVVTSSDAAGITVDGSYLLKKQFDEYPTIDAETLDSVPADSVMFAANQQGNKSITWKEMMGSVMHQIGFAIQSASITEDNAPAQIDRAVECTCQATLESSAPQFGEDVCTYRWRAFPQGTSDNAKPEWENGKVPSNPNKKSFVFDEAGDYTIECEVGASKSKLWNQVTKVASYDFHVKEGPDPLMSYAYLHVKNITGGQIKFPNALDSGNHYYDWENMGHEPEYYAFVHVLGLEGGDQAFGGFKCYRNVQGDWDDWETDKSDETCAKYGISFYDNDLYLEPDTGLEYMVYMRTQTYNQVGGSDDSGVDGLNQAGAWLDGQRWSTTGNATWEWGELTDTSKVTSFYRMFEQFSNSGSAWPTGWEHFDTGKGENFAWMFYQARATGGIGCGMEQWNMSKARSLHRMFYQAENFDCDISNWDTRENETLYYFMGQCKNFTCGGLNASEEGYGTGIVNMKTLKVKEINYSFYQCEKLYIDCSQWGFPNLENFDWDTDAAPDVEMFQTANIPRSKASDYWGITSYDSYWNVQIAGILPIWGTDPSRYTSPQDCPRTGDRQKAYENTMATYADEYAACGSSSSCKNEAKDKRDAKAVEDAKVPL</sequence>
<dbReference type="InterPro" id="IPR005046">
    <property type="entry name" value="DUF285"/>
</dbReference>
<dbReference type="EMBL" id="AP013548">
    <property type="protein sequence ID" value="BAQ94453.1"/>
    <property type="molecule type" value="Genomic_DNA"/>
</dbReference>
<evidence type="ECO:0000313" key="2">
    <source>
        <dbReference type="EMBL" id="BAQ94453.1"/>
    </source>
</evidence>
<keyword evidence="3" id="KW-1185">Reference proteome</keyword>
<dbReference type="Pfam" id="PF01391">
    <property type="entry name" value="Collagen"/>
    <property type="match status" value="1"/>
</dbReference>
<dbReference type="PANTHER" id="PTHR24023:SF1095">
    <property type="entry name" value="EGF-LIKE DOMAIN-CONTAINING PROTEIN"/>
    <property type="match status" value="1"/>
</dbReference>
<feature type="compositionally biased region" description="Low complexity" evidence="1">
    <location>
        <begin position="253"/>
        <end position="264"/>
    </location>
</feature>
<dbReference type="RefSeq" id="YP_009777950.1">
    <property type="nucleotide sequence ID" value="NC_047707.1"/>
</dbReference>
<dbReference type="GeneID" id="55412231"/>
<feature type="region of interest" description="Disordered" evidence="1">
    <location>
        <begin position="1006"/>
        <end position="1030"/>
    </location>
</feature>
<name>A0A6S4PGW2_9CAUD</name>
<evidence type="ECO:0000313" key="3">
    <source>
        <dbReference type="Proteomes" id="UP000504725"/>
    </source>
</evidence>
<dbReference type="GO" id="GO:0030198">
    <property type="term" value="P:extracellular matrix organization"/>
    <property type="evidence" value="ECO:0007669"/>
    <property type="project" value="TreeGrafter"/>
</dbReference>
<accession>A0A6S4PGW2</accession>
<feature type="compositionally biased region" description="Low complexity" evidence="1">
    <location>
        <begin position="232"/>
        <end position="244"/>
    </location>
</feature>
<dbReference type="Gene3D" id="1.20.5.320">
    <property type="entry name" value="6-Phosphogluconate Dehydrogenase, domain 3"/>
    <property type="match status" value="1"/>
</dbReference>
<keyword evidence="2" id="KW-0176">Collagen</keyword>
<feature type="region of interest" description="Disordered" evidence="1">
    <location>
        <begin position="1"/>
        <end position="32"/>
    </location>
</feature>
<proteinExistence type="predicted"/>
<organism evidence="2 3">
    <name type="scientific">uncultured phage_MedDCM-OCT-S38-C3</name>
    <dbReference type="NCBI Taxonomy" id="2740803"/>
    <lineage>
        <taxon>Viruses</taxon>
        <taxon>Duplodnaviria</taxon>
        <taxon>Heunggongvirae</taxon>
        <taxon>Uroviricota</taxon>
        <taxon>Caudoviricetes</taxon>
        <taxon>Autographivirales</taxon>
        <taxon>Stopalavirus</taxon>
        <taxon>Stopalavirus S38C3</taxon>
    </lineage>
</organism>
<dbReference type="InterPro" id="IPR050149">
    <property type="entry name" value="Collagen_superfamily"/>
</dbReference>
<dbReference type="GO" id="GO:0005615">
    <property type="term" value="C:extracellular space"/>
    <property type="evidence" value="ECO:0007669"/>
    <property type="project" value="TreeGrafter"/>
</dbReference>
<dbReference type="InterPro" id="IPR008160">
    <property type="entry name" value="Collagen"/>
</dbReference>
<protein>
    <submittedName>
        <fullName evidence="2">Cuticle collagen 12</fullName>
    </submittedName>
</protein>
<dbReference type="Proteomes" id="UP000504725">
    <property type="component" value="Segment"/>
</dbReference>
<dbReference type="KEGG" id="vg:55412231"/>
<feature type="compositionally biased region" description="Low complexity" evidence="1">
    <location>
        <begin position="203"/>
        <end position="218"/>
    </location>
</feature>
<feature type="compositionally biased region" description="Basic and acidic residues" evidence="1">
    <location>
        <begin position="1012"/>
        <end position="1030"/>
    </location>
</feature>
<dbReference type="GO" id="GO:0030020">
    <property type="term" value="F:extracellular matrix structural constituent conferring tensile strength"/>
    <property type="evidence" value="ECO:0007669"/>
    <property type="project" value="TreeGrafter"/>
</dbReference>